<reference evidence="3" key="1">
    <citation type="submission" date="2020-05" db="EMBL/GenBank/DDBJ databases">
        <authorList>
            <person name="Chiriac C."/>
            <person name="Salcher M."/>
            <person name="Ghai R."/>
            <person name="Kavagutti S V."/>
        </authorList>
    </citation>
    <scope>NUCLEOTIDE SEQUENCE</scope>
</reference>
<dbReference type="InterPro" id="IPR051678">
    <property type="entry name" value="AGP_Transferase"/>
</dbReference>
<dbReference type="InterPro" id="IPR041726">
    <property type="entry name" value="ACAD10_11_N"/>
</dbReference>
<dbReference type="CDD" id="cd05154">
    <property type="entry name" value="ACAD10_11_N-like"/>
    <property type="match status" value="1"/>
</dbReference>
<dbReference type="EMBL" id="CAEZXX010000014">
    <property type="protein sequence ID" value="CAB4697137.1"/>
    <property type="molecule type" value="Genomic_DNA"/>
</dbReference>
<gene>
    <name evidence="2" type="ORF">UFOPK2602_00362</name>
    <name evidence="3" type="ORF">UFOPK2806_00404</name>
    <name evidence="4" type="ORF">UFOPK3001_00897</name>
    <name evidence="5" type="ORF">UFOPK3417_01816</name>
    <name evidence="6" type="ORF">UFOPK3954_00528</name>
    <name evidence="7" type="ORF">UFOPK4306_01249</name>
</gene>
<dbReference type="EMBL" id="CAFBQP010000043">
    <property type="protein sequence ID" value="CAB5063327.1"/>
    <property type="molecule type" value="Genomic_DNA"/>
</dbReference>
<dbReference type="PANTHER" id="PTHR21310">
    <property type="entry name" value="AMINOGLYCOSIDE PHOSPHOTRANSFERASE-RELATED-RELATED"/>
    <property type="match status" value="1"/>
</dbReference>
<feature type="domain" description="Aminoglycoside phosphotransferase" evidence="1">
    <location>
        <begin position="72"/>
        <end position="284"/>
    </location>
</feature>
<dbReference type="Gene3D" id="3.90.1200.10">
    <property type="match status" value="1"/>
</dbReference>
<evidence type="ECO:0000313" key="3">
    <source>
        <dbReference type="EMBL" id="CAB4741385.1"/>
    </source>
</evidence>
<dbReference type="Gene3D" id="3.30.200.20">
    <property type="entry name" value="Phosphorylase Kinase, domain 1"/>
    <property type="match status" value="1"/>
</dbReference>
<dbReference type="EMBL" id="CAFBLR010000232">
    <property type="protein sequence ID" value="CAB4885173.1"/>
    <property type="molecule type" value="Genomic_DNA"/>
</dbReference>
<dbReference type="Pfam" id="PF01636">
    <property type="entry name" value="APH"/>
    <property type="match status" value="1"/>
</dbReference>
<organism evidence="3">
    <name type="scientific">freshwater metagenome</name>
    <dbReference type="NCBI Taxonomy" id="449393"/>
    <lineage>
        <taxon>unclassified sequences</taxon>
        <taxon>metagenomes</taxon>
        <taxon>ecological metagenomes</taxon>
    </lineage>
</organism>
<accession>A0A6J6T370</accession>
<dbReference type="EMBL" id="CAEZYY010000003">
    <property type="protein sequence ID" value="CAB4741385.1"/>
    <property type="molecule type" value="Genomic_DNA"/>
</dbReference>
<dbReference type="InterPro" id="IPR002575">
    <property type="entry name" value="Aminoglycoside_PTrfase"/>
</dbReference>
<dbReference type="SUPFAM" id="SSF56112">
    <property type="entry name" value="Protein kinase-like (PK-like)"/>
    <property type="match status" value="1"/>
</dbReference>
<dbReference type="PANTHER" id="PTHR21310:SF57">
    <property type="entry name" value="BLR2944 PROTEIN"/>
    <property type="match status" value="1"/>
</dbReference>
<evidence type="ECO:0000313" key="4">
    <source>
        <dbReference type="EMBL" id="CAB4800067.1"/>
    </source>
</evidence>
<dbReference type="InterPro" id="IPR011009">
    <property type="entry name" value="Kinase-like_dom_sf"/>
</dbReference>
<proteinExistence type="predicted"/>
<name>A0A6J6T370_9ZZZZ</name>
<evidence type="ECO:0000259" key="1">
    <source>
        <dbReference type="Pfam" id="PF01636"/>
    </source>
</evidence>
<evidence type="ECO:0000313" key="2">
    <source>
        <dbReference type="EMBL" id="CAB4697137.1"/>
    </source>
</evidence>
<evidence type="ECO:0000313" key="7">
    <source>
        <dbReference type="EMBL" id="CAB5063327.1"/>
    </source>
</evidence>
<sequence>MSEIDLEAGLARWLGEHYGRPVHLTGLERVTAGARRINVLFDAVDEGGALIERLALTALPNLDIQIQPMTVEAAVRTLAHGVGVPTPRILGATEDQSYLGGPFFISERIDGETIPRRVLRLVEQHGIGTLVTTQLGEAFARLHHIDPALAPEGLMRPPDDNVIEAALVGAEAQLRELLQPSPTFSYGLRWLERNRPTEPEHLTIVHSDVRNGNLIISEQGLRAILDWEGSRIGDPAEDVAWPMVRMWRFRNDHLPVGGFSAIAPYRAAYEAAGGEWDDDRVRWWLTLGTLRWGLGLAKQSHQHLRGEYVTIVMAASGRRVSELEYDTLMCLRGL</sequence>
<protein>
    <submittedName>
        <fullName evidence="3">Unannotated protein</fullName>
    </submittedName>
</protein>
<dbReference type="EMBL" id="CAFAAJ010000046">
    <property type="protein sequence ID" value="CAB4800067.1"/>
    <property type="molecule type" value="Genomic_DNA"/>
</dbReference>
<dbReference type="EMBL" id="CAFBON010000038">
    <property type="protein sequence ID" value="CAB4980775.1"/>
    <property type="molecule type" value="Genomic_DNA"/>
</dbReference>
<evidence type="ECO:0000313" key="6">
    <source>
        <dbReference type="EMBL" id="CAB4980775.1"/>
    </source>
</evidence>
<dbReference type="AlphaFoldDB" id="A0A6J6T370"/>
<evidence type="ECO:0000313" key="5">
    <source>
        <dbReference type="EMBL" id="CAB4885173.1"/>
    </source>
</evidence>